<dbReference type="AlphaFoldDB" id="A0A5P6N7A8"/>
<proteinExistence type="predicted"/>
<reference evidence="3" key="1">
    <citation type="submission" date="2018-09" db="EMBL/GenBank/DDBJ databases">
        <title>Nocardia yunnanensis sp. nov., an actinomycete isolated from a soil sample.</title>
        <authorList>
            <person name="Zhang J."/>
        </authorList>
    </citation>
    <scope>NUCLEOTIDE SEQUENCE [LARGE SCALE GENOMIC DNA]</scope>
    <source>
        <strain evidence="3">21-3</strain>
    </source>
</reference>
<dbReference type="RefSeq" id="WP_151884679.1">
    <property type="nucleotide sequence ID" value="NZ_CP032228.1"/>
</dbReference>
<dbReference type="Proteomes" id="UP000325385">
    <property type="component" value="Chromosome"/>
</dbReference>
<dbReference type="EMBL" id="CP032228">
    <property type="protein sequence ID" value="QFI61887.1"/>
    <property type="molecule type" value="Genomic_DNA"/>
</dbReference>
<organism evidence="2 3">
    <name type="scientific">Qipengyuania flava</name>
    <dbReference type="NCBI Taxonomy" id="192812"/>
    <lineage>
        <taxon>Bacteria</taxon>
        <taxon>Pseudomonadati</taxon>
        <taxon>Pseudomonadota</taxon>
        <taxon>Alphaproteobacteria</taxon>
        <taxon>Sphingomonadales</taxon>
        <taxon>Erythrobacteraceae</taxon>
        <taxon>Qipengyuania</taxon>
    </lineage>
</organism>
<name>A0A5P6N7A8_9SPHN</name>
<feature type="region of interest" description="Disordered" evidence="1">
    <location>
        <begin position="67"/>
        <end position="87"/>
    </location>
</feature>
<evidence type="ECO:0000256" key="1">
    <source>
        <dbReference type="SAM" id="MobiDB-lite"/>
    </source>
</evidence>
<sequence length="87" mass="9685">MTEIEQQKRIASYLAAFAHLLGGKPGRFTEFRDKVDIMLSGSAPNAFGLMQFASLGRSWREIASRREPWEMATPTESGEKCSASPTF</sequence>
<protein>
    <submittedName>
        <fullName evidence="2">Uncharacterized protein</fullName>
    </submittedName>
</protein>
<gene>
    <name evidence="2" type="ORF">D0Y83_00265</name>
</gene>
<evidence type="ECO:0000313" key="3">
    <source>
        <dbReference type="Proteomes" id="UP000325385"/>
    </source>
</evidence>
<evidence type="ECO:0000313" key="2">
    <source>
        <dbReference type="EMBL" id="QFI61887.1"/>
    </source>
</evidence>
<accession>A0A5P6N7A8</accession>
<dbReference type="GeneID" id="69695715"/>